<comment type="caution">
    <text evidence="1">The sequence shown here is derived from an EMBL/GenBank/DDBJ whole genome shotgun (WGS) entry which is preliminary data.</text>
</comment>
<evidence type="ECO:0000313" key="1">
    <source>
        <dbReference type="EMBL" id="KAK1118610.1"/>
    </source>
</evidence>
<name>A0AA40FGJ1_9HYME</name>
<protein>
    <submittedName>
        <fullName evidence="1">Uncharacterized protein</fullName>
    </submittedName>
</protein>
<gene>
    <name evidence="1" type="ORF">K0M31_014916</name>
</gene>
<dbReference type="EMBL" id="JAHYIQ010000042">
    <property type="protein sequence ID" value="KAK1118610.1"/>
    <property type="molecule type" value="Genomic_DNA"/>
</dbReference>
<keyword evidence="2" id="KW-1185">Reference proteome</keyword>
<organism evidence="1 2">
    <name type="scientific">Melipona bicolor</name>
    <dbReference type="NCBI Taxonomy" id="60889"/>
    <lineage>
        <taxon>Eukaryota</taxon>
        <taxon>Metazoa</taxon>
        <taxon>Ecdysozoa</taxon>
        <taxon>Arthropoda</taxon>
        <taxon>Hexapoda</taxon>
        <taxon>Insecta</taxon>
        <taxon>Pterygota</taxon>
        <taxon>Neoptera</taxon>
        <taxon>Endopterygota</taxon>
        <taxon>Hymenoptera</taxon>
        <taxon>Apocrita</taxon>
        <taxon>Aculeata</taxon>
        <taxon>Apoidea</taxon>
        <taxon>Anthophila</taxon>
        <taxon>Apidae</taxon>
        <taxon>Melipona</taxon>
    </lineage>
</organism>
<evidence type="ECO:0000313" key="2">
    <source>
        <dbReference type="Proteomes" id="UP001177670"/>
    </source>
</evidence>
<dbReference type="AlphaFoldDB" id="A0AA40FGJ1"/>
<sequence length="190" mass="21630">MRAALRFIVPVVPGRRSARRSDTLHAGYSFFSSLSLSLSLFSAVSESNRRRFATVVPPALRPPPVPASRRIDSKIGILQTGWTDARIRGPNRPYTNKLLSRVSEKVSTSARARVNRYTEDRLNRVVRRITPVDSRTRENPHYVEPCAAAAPFRRNERCFYSVEARRITVFDAENMFFVPVATRTDYACLK</sequence>
<accession>A0AA40FGJ1</accession>
<proteinExistence type="predicted"/>
<reference evidence="1" key="1">
    <citation type="submission" date="2021-10" db="EMBL/GenBank/DDBJ databases">
        <title>Melipona bicolor Genome sequencing and assembly.</title>
        <authorList>
            <person name="Araujo N.S."/>
            <person name="Arias M.C."/>
        </authorList>
    </citation>
    <scope>NUCLEOTIDE SEQUENCE</scope>
    <source>
        <strain evidence="1">USP_2M_L1-L4_2017</strain>
        <tissue evidence="1">Whole body</tissue>
    </source>
</reference>
<dbReference type="Proteomes" id="UP001177670">
    <property type="component" value="Unassembled WGS sequence"/>
</dbReference>